<proteinExistence type="predicted"/>
<keyword evidence="2" id="KW-1133">Transmembrane helix</keyword>
<sequence length="399" mass="42335">MPVARSSVPTHSSRNKPSLLRTFVIAVLYSPLASASVAAALNLLYVGIGYCQDASGNFYDYVYRYPVTDSSGNRLTGTALLDECSSWCGQHPSQLVGIVTLEVSGSLCYCMFSNPLPTGLTTASYSPAGAYSYNGYNGVGAVKSSYSCDGSTFIKCYSVQVRLCVFFIHHLTLSRKTQTHIPLLSHLQQTLQENPSTSPSASPTSSPSRSPSFSPSHSPTSPPRSPSSSPSRSPTSSPTAPSANSTSPCFPQASLVKLQSLTGSPIQVFEVQAYSLGTNVAAGKVATQSSVYNGNSRFLAGNAVDGNENTFSHTAAIDKASWWEVDLGGMFPIESVKIVNRWCKSSSDPADCLGRLSHSALVLFDNEGKWVGTTLLGVMSGVLEFEHDFTSSAKYCTGA</sequence>
<comment type="caution">
    <text evidence="3">The sequence shown here is derived from an EMBL/GenBank/DDBJ whole genome shotgun (WGS) entry which is preliminary data.</text>
</comment>
<keyword evidence="2" id="KW-0472">Membrane</keyword>
<dbReference type="InterPro" id="IPR008979">
    <property type="entry name" value="Galactose-bd-like_sf"/>
</dbReference>
<gene>
    <name evidence="3" type="ORF">HJC23_009208</name>
</gene>
<accession>A0ABD3P1X3</accession>
<keyword evidence="2" id="KW-0812">Transmembrane</keyword>
<feature type="compositionally biased region" description="Low complexity" evidence="1">
    <location>
        <begin position="226"/>
        <end position="248"/>
    </location>
</feature>
<evidence type="ECO:0008006" key="5">
    <source>
        <dbReference type="Google" id="ProtNLM"/>
    </source>
</evidence>
<evidence type="ECO:0000256" key="1">
    <source>
        <dbReference type="SAM" id="MobiDB-lite"/>
    </source>
</evidence>
<evidence type="ECO:0000313" key="4">
    <source>
        <dbReference type="Proteomes" id="UP001516023"/>
    </source>
</evidence>
<dbReference type="AlphaFoldDB" id="A0ABD3P1X3"/>
<feature type="region of interest" description="Disordered" evidence="1">
    <location>
        <begin position="190"/>
        <end position="248"/>
    </location>
</feature>
<feature type="transmembrane region" description="Helical" evidence="2">
    <location>
        <begin position="20"/>
        <end position="45"/>
    </location>
</feature>
<reference evidence="3 4" key="1">
    <citation type="journal article" date="2020" name="G3 (Bethesda)">
        <title>Improved Reference Genome for Cyclotella cryptica CCMP332, a Model for Cell Wall Morphogenesis, Salinity Adaptation, and Lipid Production in Diatoms (Bacillariophyta).</title>
        <authorList>
            <person name="Roberts W.R."/>
            <person name="Downey K.M."/>
            <person name="Ruck E.C."/>
            <person name="Traller J.C."/>
            <person name="Alverson A.J."/>
        </authorList>
    </citation>
    <scope>NUCLEOTIDE SEQUENCE [LARGE SCALE GENOMIC DNA]</scope>
    <source>
        <strain evidence="3 4">CCMP332</strain>
    </source>
</reference>
<name>A0ABD3P1X3_9STRA</name>
<feature type="compositionally biased region" description="Low complexity" evidence="1">
    <location>
        <begin position="195"/>
        <end position="219"/>
    </location>
</feature>
<dbReference type="Gene3D" id="2.60.120.260">
    <property type="entry name" value="Galactose-binding domain-like"/>
    <property type="match status" value="1"/>
</dbReference>
<evidence type="ECO:0000313" key="3">
    <source>
        <dbReference type="EMBL" id="KAL3781778.1"/>
    </source>
</evidence>
<evidence type="ECO:0000256" key="2">
    <source>
        <dbReference type="SAM" id="Phobius"/>
    </source>
</evidence>
<protein>
    <recommendedName>
        <fullName evidence="5">Fucolectin tachylectin-4 pentraxin-1 domain-containing protein</fullName>
    </recommendedName>
</protein>
<organism evidence="3 4">
    <name type="scientific">Cyclotella cryptica</name>
    <dbReference type="NCBI Taxonomy" id="29204"/>
    <lineage>
        <taxon>Eukaryota</taxon>
        <taxon>Sar</taxon>
        <taxon>Stramenopiles</taxon>
        <taxon>Ochrophyta</taxon>
        <taxon>Bacillariophyta</taxon>
        <taxon>Coscinodiscophyceae</taxon>
        <taxon>Thalassiosirophycidae</taxon>
        <taxon>Stephanodiscales</taxon>
        <taxon>Stephanodiscaceae</taxon>
        <taxon>Cyclotella</taxon>
    </lineage>
</organism>
<keyword evidence="4" id="KW-1185">Reference proteome</keyword>
<dbReference type="InterPro" id="IPR051941">
    <property type="entry name" value="BG_Antigen-Binding_Lectin"/>
</dbReference>
<dbReference type="Proteomes" id="UP001516023">
    <property type="component" value="Unassembled WGS sequence"/>
</dbReference>
<dbReference type="EMBL" id="JABMIG020000306">
    <property type="protein sequence ID" value="KAL3781778.1"/>
    <property type="molecule type" value="Genomic_DNA"/>
</dbReference>
<dbReference type="PANTHER" id="PTHR45713:SF6">
    <property type="entry name" value="F5_8 TYPE C DOMAIN-CONTAINING PROTEIN"/>
    <property type="match status" value="1"/>
</dbReference>
<dbReference type="Pfam" id="PF22633">
    <property type="entry name" value="F5_F8_type_C_2"/>
    <property type="match status" value="1"/>
</dbReference>
<dbReference type="SUPFAM" id="SSF49785">
    <property type="entry name" value="Galactose-binding domain-like"/>
    <property type="match status" value="1"/>
</dbReference>
<dbReference type="PANTHER" id="PTHR45713">
    <property type="entry name" value="FTP DOMAIN-CONTAINING PROTEIN"/>
    <property type="match status" value="1"/>
</dbReference>